<feature type="region of interest" description="Disordered" evidence="6">
    <location>
        <begin position="307"/>
        <end position="329"/>
    </location>
</feature>
<evidence type="ECO:0000259" key="7">
    <source>
        <dbReference type="Pfam" id="PF13873"/>
    </source>
</evidence>
<evidence type="ECO:0000256" key="1">
    <source>
        <dbReference type="ARBA" id="ARBA00011764"/>
    </source>
</evidence>
<keyword evidence="9" id="KW-1185">Reference proteome</keyword>
<evidence type="ECO:0000256" key="5">
    <source>
        <dbReference type="ARBA" id="ARBA00025466"/>
    </source>
</evidence>
<evidence type="ECO:0000256" key="2">
    <source>
        <dbReference type="ARBA" id="ARBA00016807"/>
    </source>
</evidence>
<name>A0ABN8AUM7_CHISP</name>
<accession>A0ABN8AUM7</accession>
<dbReference type="InterPro" id="IPR028002">
    <property type="entry name" value="Myb_DNA-bind_5"/>
</dbReference>
<keyword evidence="3" id="KW-0805">Transcription regulation</keyword>
<dbReference type="PANTHER" id="PTHR23098:SF16">
    <property type="entry name" value="REGULATORY PROTEIN ZESTE"/>
    <property type="match status" value="1"/>
</dbReference>
<proteinExistence type="predicted"/>
<evidence type="ECO:0000256" key="6">
    <source>
        <dbReference type="SAM" id="MobiDB-lite"/>
    </source>
</evidence>
<evidence type="ECO:0000256" key="3">
    <source>
        <dbReference type="ARBA" id="ARBA00023015"/>
    </source>
</evidence>
<feature type="domain" description="Myb/SANT-like DNA-binding" evidence="7">
    <location>
        <begin position="175"/>
        <end position="250"/>
    </location>
</feature>
<dbReference type="PANTHER" id="PTHR23098">
    <property type="entry name" value="AGAP001331-PA-RELATED"/>
    <property type="match status" value="1"/>
</dbReference>
<dbReference type="Pfam" id="PF13873">
    <property type="entry name" value="Myb_DNA-bind_5"/>
    <property type="match status" value="2"/>
</dbReference>
<gene>
    <name evidence="8" type="ORF">CHILSU_LOCUS1944</name>
</gene>
<protein>
    <recommendedName>
        <fullName evidence="2">Regulatory protein zeste</fullName>
    </recommendedName>
</protein>
<comment type="function">
    <text evidence="5">Involved in transvection phenomena (= synapsis-dependent gene expression), where the synaptic pairing of chromosomes carrying genes with which zeste interacts influences the expression of these genes. Zeste binds to DNA and stimulates transcription from a nearby promoter.</text>
</comment>
<organism evidence="8 9">
    <name type="scientific">Chilo suppressalis</name>
    <name type="common">Asiatic rice borer moth</name>
    <dbReference type="NCBI Taxonomy" id="168631"/>
    <lineage>
        <taxon>Eukaryota</taxon>
        <taxon>Metazoa</taxon>
        <taxon>Ecdysozoa</taxon>
        <taxon>Arthropoda</taxon>
        <taxon>Hexapoda</taxon>
        <taxon>Insecta</taxon>
        <taxon>Pterygota</taxon>
        <taxon>Neoptera</taxon>
        <taxon>Endopterygota</taxon>
        <taxon>Lepidoptera</taxon>
        <taxon>Glossata</taxon>
        <taxon>Ditrysia</taxon>
        <taxon>Pyraloidea</taxon>
        <taxon>Crambidae</taxon>
        <taxon>Crambinae</taxon>
        <taxon>Chilo</taxon>
    </lineage>
</organism>
<keyword evidence="4" id="KW-0804">Transcription</keyword>
<feature type="domain" description="Myb/SANT-like DNA-binding" evidence="7">
    <location>
        <begin position="18"/>
        <end position="92"/>
    </location>
</feature>
<reference evidence="8" key="1">
    <citation type="submission" date="2021-12" db="EMBL/GenBank/DDBJ databases">
        <authorList>
            <person name="King R."/>
        </authorList>
    </citation>
    <scope>NUCLEOTIDE SEQUENCE</scope>
</reference>
<evidence type="ECO:0000256" key="4">
    <source>
        <dbReference type="ARBA" id="ARBA00023163"/>
    </source>
</evidence>
<comment type="subunit">
    <text evidence="1">Self-associates forming complexes of several hundred monomers.</text>
</comment>
<evidence type="ECO:0000313" key="9">
    <source>
        <dbReference type="Proteomes" id="UP001153292"/>
    </source>
</evidence>
<sequence length="383" mass="44010">MDDESQDDKLLSSLARHRSPVFSKEEVKCIISLIEKYKTILLNKSTNNAACHAKEMAWTKLTEVFNSQGFKYNRNTESIKGKWDNLKRDARKVSKNLMDVDHDDFDEITSQIVNMLVEAENTSEIKDFSEELKVLEEEDSKIPNHDTEKYWDENTNKEINASIEYGVKRRLGVNRSMNFTPEECSILLNCVRPEKKYIFSKIHTGKAIRLKNQAWIRVTRCFNKISPHKRSTKMLQNKFTNMKKLVKKETSSFFKNVDDKKYTKSETDNNTDKKIKAEPTFCLEDEIEADQDVDDNGQVEELVDESTDNYGHHSDNNSNHEAPDPLSTVLSGDSGFGFISMDPPFGKSDKNKDIIKLKMELLQCQLETAKIGPTNDSTPPDVK</sequence>
<dbReference type="Proteomes" id="UP001153292">
    <property type="component" value="Chromosome 12"/>
</dbReference>
<dbReference type="EMBL" id="OU963905">
    <property type="protein sequence ID" value="CAH0398819.1"/>
    <property type="molecule type" value="Genomic_DNA"/>
</dbReference>
<evidence type="ECO:0000313" key="8">
    <source>
        <dbReference type="EMBL" id="CAH0398819.1"/>
    </source>
</evidence>